<dbReference type="PANTHER" id="PTHR11220:SF58">
    <property type="entry name" value="SOUL HEME-BINDING FAMILY PROTEIN"/>
    <property type="match status" value="1"/>
</dbReference>
<organism evidence="2 3">
    <name type="scientific">Candidatus Phycosocius bacilliformis</name>
    <dbReference type="NCBI Taxonomy" id="1445552"/>
    <lineage>
        <taxon>Bacteria</taxon>
        <taxon>Pseudomonadati</taxon>
        <taxon>Pseudomonadota</taxon>
        <taxon>Alphaproteobacteria</taxon>
        <taxon>Caulobacterales</taxon>
        <taxon>Caulobacterales incertae sedis</taxon>
        <taxon>Candidatus Phycosocius</taxon>
    </lineage>
</organism>
<dbReference type="Gene3D" id="3.20.80.10">
    <property type="entry name" value="Regulatory factor, effector binding domain"/>
    <property type="match status" value="1"/>
</dbReference>
<keyword evidence="1" id="KW-0732">Signal</keyword>
<dbReference type="InterPro" id="IPR011256">
    <property type="entry name" value="Reg_factor_effector_dom_sf"/>
</dbReference>
<keyword evidence="3" id="KW-1185">Reference proteome</keyword>
<dbReference type="Proteomes" id="UP000245086">
    <property type="component" value="Unassembled WGS sequence"/>
</dbReference>
<dbReference type="RefSeq" id="WP_108985749.1">
    <property type="nucleotide sequence ID" value="NZ_BFBR01000008.1"/>
</dbReference>
<name>A0A2P2ECV6_9PROT</name>
<dbReference type="InterPro" id="IPR006917">
    <property type="entry name" value="SOUL_heme-bd"/>
</dbReference>
<dbReference type="EMBL" id="BFBR01000008">
    <property type="protein sequence ID" value="GBF58897.1"/>
    <property type="molecule type" value="Genomic_DNA"/>
</dbReference>
<accession>A0A2P2ECV6</accession>
<reference evidence="2 3" key="1">
    <citation type="journal article" date="2018" name="Genome Announc.">
        <title>Draft Genome Sequence of "Candidatus Phycosocius bacilliformis," an Alphaproteobacterial Ectosymbiont of the Hydrocarbon-Producing Green Alga Botryococcus braunii.</title>
        <authorList>
            <person name="Tanabe Y."/>
            <person name="Yamaguchi H."/>
            <person name="Watanabe M.M."/>
        </authorList>
    </citation>
    <scope>NUCLEOTIDE SEQUENCE [LARGE SCALE GENOMIC DNA]</scope>
    <source>
        <strain evidence="2 3">BOTRYCO-2</strain>
    </source>
</reference>
<proteinExistence type="predicted"/>
<dbReference type="PANTHER" id="PTHR11220">
    <property type="entry name" value="HEME-BINDING PROTEIN-RELATED"/>
    <property type="match status" value="1"/>
</dbReference>
<protein>
    <recommendedName>
        <fullName evidence="4">Heme-binding protein</fullName>
    </recommendedName>
</protein>
<evidence type="ECO:0008006" key="4">
    <source>
        <dbReference type="Google" id="ProtNLM"/>
    </source>
</evidence>
<sequence length="217" mass="23839">MTQTAAKPSRALIFPLLAAIGLPSAADAQTPEPRYQLVTRQGDFEIRDYAPHIIAEVVVPEGRGDPANIGFRPLARYIFGDNQPRAKIAMTAPVTRQATGQTIAMTAPVTRQDAGAAWKVHFIMPEGSSLATLPIPNDPAVRLFEQPAQRYGVIRFSGFGSPATMDEKGQRLRAWLEQRQLTPVGAPIHASYDPPWTAPFLRRHEVWLAINTPSKPK</sequence>
<evidence type="ECO:0000313" key="2">
    <source>
        <dbReference type="EMBL" id="GBF58897.1"/>
    </source>
</evidence>
<evidence type="ECO:0000256" key="1">
    <source>
        <dbReference type="SAM" id="SignalP"/>
    </source>
</evidence>
<comment type="caution">
    <text evidence="2">The sequence shown here is derived from an EMBL/GenBank/DDBJ whole genome shotgun (WGS) entry which is preliminary data.</text>
</comment>
<dbReference type="Pfam" id="PF04832">
    <property type="entry name" value="SOUL"/>
    <property type="match status" value="1"/>
</dbReference>
<dbReference type="OrthoDB" id="2156220at2"/>
<dbReference type="AlphaFoldDB" id="A0A2P2ECV6"/>
<feature type="signal peptide" evidence="1">
    <location>
        <begin position="1"/>
        <end position="28"/>
    </location>
</feature>
<dbReference type="SUPFAM" id="SSF55136">
    <property type="entry name" value="Probable bacterial effector-binding domain"/>
    <property type="match status" value="1"/>
</dbReference>
<feature type="chain" id="PRO_5015171225" description="Heme-binding protein" evidence="1">
    <location>
        <begin position="29"/>
        <end position="217"/>
    </location>
</feature>
<evidence type="ECO:0000313" key="3">
    <source>
        <dbReference type="Proteomes" id="UP000245086"/>
    </source>
</evidence>
<gene>
    <name evidence="2" type="ORF">PbB2_02587</name>
</gene>